<keyword evidence="3 9" id="KW-0812">Transmembrane</keyword>
<dbReference type="AlphaFoldDB" id="A0AA40G2W9"/>
<evidence type="ECO:0000256" key="1">
    <source>
        <dbReference type="ARBA" id="ARBA00004141"/>
    </source>
</evidence>
<feature type="transmembrane region" description="Helical" evidence="9">
    <location>
        <begin position="132"/>
        <end position="153"/>
    </location>
</feature>
<dbReference type="PANTHER" id="PTHR21137">
    <property type="entry name" value="ODORANT RECEPTOR"/>
    <property type="match status" value="1"/>
</dbReference>
<keyword evidence="2" id="KW-0716">Sensory transduction</keyword>
<keyword evidence="11" id="KW-1185">Reference proteome</keyword>
<keyword evidence="5 9" id="KW-1133">Transmembrane helix</keyword>
<evidence type="ECO:0000256" key="9">
    <source>
        <dbReference type="SAM" id="Phobius"/>
    </source>
</evidence>
<evidence type="ECO:0000313" key="10">
    <source>
        <dbReference type="EMBL" id="KAK1130031.1"/>
    </source>
</evidence>
<evidence type="ECO:0000256" key="3">
    <source>
        <dbReference type="ARBA" id="ARBA00022692"/>
    </source>
</evidence>
<dbReference type="GO" id="GO:0004984">
    <property type="term" value="F:olfactory receptor activity"/>
    <property type="evidence" value="ECO:0007669"/>
    <property type="project" value="InterPro"/>
</dbReference>
<feature type="transmembrane region" description="Helical" evidence="9">
    <location>
        <begin position="208"/>
        <end position="230"/>
    </location>
</feature>
<protein>
    <recommendedName>
        <fullName evidence="12">Odorant receptor</fullName>
    </recommendedName>
</protein>
<feature type="transmembrane region" description="Helical" evidence="9">
    <location>
        <begin position="40"/>
        <end position="60"/>
    </location>
</feature>
<dbReference type="GO" id="GO:0007165">
    <property type="term" value="P:signal transduction"/>
    <property type="evidence" value="ECO:0007669"/>
    <property type="project" value="UniProtKB-KW"/>
</dbReference>
<evidence type="ECO:0000256" key="5">
    <source>
        <dbReference type="ARBA" id="ARBA00022989"/>
    </source>
</evidence>
<keyword evidence="4" id="KW-0552">Olfaction</keyword>
<comment type="subcellular location">
    <subcellularLocation>
        <location evidence="1">Membrane</location>
        <topology evidence="1">Multi-pass membrane protein</topology>
    </subcellularLocation>
</comment>
<evidence type="ECO:0000256" key="8">
    <source>
        <dbReference type="ARBA" id="ARBA00023224"/>
    </source>
</evidence>
<dbReference type="GO" id="GO:0005549">
    <property type="term" value="F:odorant binding"/>
    <property type="evidence" value="ECO:0007669"/>
    <property type="project" value="InterPro"/>
</dbReference>
<dbReference type="EMBL" id="JAHYIQ010000008">
    <property type="protein sequence ID" value="KAK1130031.1"/>
    <property type="molecule type" value="Genomic_DNA"/>
</dbReference>
<keyword evidence="6 9" id="KW-0472">Membrane</keyword>
<proteinExistence type="predicted"/>
<name>A0AA40G2W9_9HYME</name>
<accession>A0AA40G2W9</accession>
<feature type="transmembrane region" description="Helical" evidence="9">
    <location>
        <begin position="173"/>
        <end position="196"/>
    </location>
</feature>
<evidence type="ECO:0000256" key="2">
    <source>
        <dbReference type="ARBA" id="ARBA00022606"/>
    </source>
</evidence>
<keyword evidence="7" id="KW-0675">Receptor</keyword>
<sequence>MKELSNTSIDYYILPNKIFCSMVGMWPIDKKSSMYSKIFAYFRLMATVILYGSLFVPQVLAIGVNWGDIQTIAEIGTVLTTLGQILYKVAYLIARREKAHNLYNEIRSLWDSTDDLNEKISYQQIAYKARTITIIFSACILCNVIFFSTSAIIDYLSDDNRHLPVVDDINNLLTPILFMQLLTSGIEICLTGYAMLDNGAAIIDVLKFMCYFISMTVEILLFCWPSEILVQESEDVGHVIYFNVPWYKLSPIYRRHLHLMIIRAQQYCSITALTFKALSFQTLTNVSSYFFNFDNKIYNRPKTSRILN</sequence>
<evidence type="ECO:0000256" key="6">
    <source>
        <dbReference type="ARBA" id="ARBA00023136"/>
    </source>
</evidence>
<dbReference type="InterPro" id="IPR004117">
    <property type="entry name" value="7tm6_olfct_rcpt"/>
</dbReference>
<comment type="caution">
    <text evidence="10">The sequence shown here is derived from an EMBL/GenBank/DDBJ whole genome shotgun (WGS) entry which is preliminary data.</text>
</comment>
<dbReference type="PANTHER" id="PTHR21137:SF44">
    <property type="entry name" value="ODORANT RECEPTOR 13A-RELATED"/>
    <property type="match status" value="1"/>
</dbReference>
<evidence type="ECO:0000313" key="11">
    <source>
        <dbReference type="Proteomes" id="UP001177670"/>
    </source>
</evidence>
<evidence type="ECO:0000256" key="7">
    <source>
        <dbReference type="ARBA" id="ARBA00023170"/>
    </source>
</evidence>
<dbReference type="Pfam" id="PF02949">
    <property type="entry name" value="7tm_6"/>
    <property type="match status" value="1"/>
</dbReference>
<gene>
    <name evidence="10" type="ORF">K0M31_019715</name>
</gene>
<evidence type="ECO:0000256" key="4">
    <source>
        <dbReference type="ARBA" id="ARBA00022725"/>
    </source>
</evidence>
<dbReference type="GO" id="GO:0005886">
    <property type="term" value="C:plasma membrane"/>
    <property type="evidence" value="ECO:0007669"/>
    <property type="project" value="TreeGrafter"/>
</dbReference>
<evidence type="ECO:0008006" key="12">
    <source>
        <dbReference type="Google" id="ProtNLM"/>
    </source>
</evidence>
<reference evidence="10" key="1">
    <citation type="submission" date="2021-10" db="EMBL/GenBank/DDBJ databases">
        <title>Melipona bicolor Genome sequencing and assembly.</title>
        <authorList>
            <person name="Araujo N.S."/>
            <person name="Arias M.C."/>
        </authorList>
    </citation>
    <scope>NUCLEOTIDE SEQUENCE</scope>
    <source>
        <strain evidence="10">USP_2M_L1-L4_2017</strain>
        <tissue evidence="10">Whole body</tissue>
    </source>
</reference>
<organism evidence="10 11">
    <name type="scientific">Melipona bicolor</name>
    <dbReference type="NCBI Taxonomy" id="60889"/>
    <lineage>
        <taxon>Eukaryota</taxon>
        <taxon>Metazoa</taxon>
        <taxon>Ecdysozoa</taxon>
        <taxon>Arthropoda</taxon>
        <taxon>Hexapoda</taxon>
        <taxon>Insecta</taxon>
        <taxon>Pterygota</taxon>
        <taxon>Neoptera</taxon>
        <taxon>Endopterygota</taxon>
        <taxon>Hymenoptera</taxon>
        <taxon>Apocrita</taxon>
        <taxon>Aculeata</taxon>
        <taxon>Apoidea</taxon>
        <taxon>Anthophila</taxon>
        <taxon>Apidae</taxon>
        <taxon>Melipona</taxon>
    </lineage>
</organism>
<dbReference type="Proteomes" id="UP001177670">
    <property type="component" value="Unassembled WGS sequence"/>
</dbReference>
<keyword evidence="8" id="KW-0807">Transducer</keyword>
<feature type="transmembrane region" description="Helical" evidence="9">
    <location>
        <begin position="72"/>
        <end position="94"/>
    </location>
</feature>